<dbReference type="SMART" id="SM00331">
    <property type="entry name" value="PP2C_SIG"/>
    <property type="match status" value="1"/>
</dbReference>
<evidence type="ECO:0000313" key="3">
    <source>
        <dbReference type="Proteomes" id="UP000324758"/>
    </source>
</evidence>
<organism evidence="2 3">
    <name type="scientific">Bradyrhizobium rifense</name>
    <dbReference type="NCBI Taxonomy" id="515499"/>
    <lineage>
        <taxon>Bacteria</taxon>
        <taxon>Pseudomonadati</taxon>
        <taxon>Pseudomonadota</taxon>
        <taxon>Alphaproteobacteria</taxon>
        <taxon>Hyphomicrobiales</taxon>
        <taxon>Nitrobacteraceae</taxon>
        <taxon>Bradyrhizobium</taxon>
    </lineage>
</organism>
<sequence>MKSVGVNDQSGVAEARRAVTDLAQRMGFNETDKGKLALVATELSTNLVKHGSGGEILVGAYDDSESQGIEILALDKGAGMSNVAACLEDGYSSAGTAGRGLGAVVRQSHFVDIGSWPGVGTAVLARVVPGNAPSIKPSGVPTSSAPTWGGVSVAKAGEDVCGDAWSVSNTGDVRTLLVVDGLGHGPDAAEAAVEAVRLFHRYNGHTVTNLLDYIHGGLRATRGAAVSVARFDPATKNVNFSGIGNVAGVVITAGETKRMVSMAGTAGFNTRKIRAFDYPFAQGLIILHSDGLASSWTVDRYSNLAALHPSLIAAILYRDFTRGRDDATVLVAKW</sequence>
<dbReference type="Gene3D" id="3.30.565.10">
    <property type="entry name" value="Histidine kinase-like ATPase, C-terminal domain"/>
    <property type="match status" value="1"/>
</dbReference>
<dbReference type="InterPro" id="IPR003594">
    <property type="entry name" value="HATPase_dom"/>
</dbReference>
<name>A0A5D3KDQ2_9BRAD</name>
<dbReference type="RefSeq" id="WP_148775839.1">
    <property type="nucleotide sequence ID" value="NZ_VSSS01000050.1"/>
</dbReference>
<dbReference type="InterPro" id="IPR036457">
    <property type="entry name" value="PPM-type-like_dom_sf"/>
</dbReference>
<dbReference type="PANTHER" id="PTHR35801">
    <property type="entry name" value="PHOSPHOSERINE PHOSPHATASE RSBX"/>
    <property type="match status" value="1"/>
</dbReference>
<dbReference type="Gene3D" id="3.60.40.10">
    <property type="entry name" value="PPM-type phosphatase domain"/>
    <property type="match status" value="1"/>
</dbReference>
<keyword evidence="3" id="KW-1185">Reference proteome</keyword>
<dbReference type="InterPro" id="IPR001932">
    <property type="entry name" value="PPM-type_phosphatase-like_dom"/>
</dbReference>
<dbReference type="Pfam" id="PF07228">
    <property type="entry name" value="SpoIIE"/>
    <property type="match status" value="1"/>
</dbReference>
<evidence type="ECO:0000313" key="2">
    <source>
        <dbReference type="EMBL" id="TYL90987.1"/>
    </source>
</evidence>
<dbReference type="CDD" id="cd16934">
    <property type="entry name" value="HATPase_RsbT-like"/>
    <property type="match status" value="1"/>
</dbReference>
<dbReference type="SUPFAM" id="SSF55874">
    <property type="entry name" value="ATPase domain of HSP90 chaperone/DNA topoisomerase II/histidine kinase"/>
    <property type="match status" value="1"/>
</dbReference>
<comment type="caution">
    <text evidence="2">The sequence shown here is derived from an EMBL/GenBank/DDBJ whole genome shotgun (WGS) entry which is preliminary data.</text>
</comment>
<dbReference type="Pfam" id="PF13581">
    <property type="entry name" value="HATPase_c_2"/>
    <property type="match status" value="1"/>
</dbReference>
<reference evidence="2 3" key="1">
    <citation type="submission" date="2019-08" db="EMBL/GenBank/DDBJ databases">
        <title>Bradyrhizobium hipponensis sp. nov., a rhizobium isolated from a Lupinus angustifolius root nodule in Tunisia.</title>
        <authorList>
            <person name="Off K."/>
            <person name="Rejili M."/>
            <person name="Mars M."/>
            <person name="Brachmann A."/>
            <person name="Marin M."/>
        </authorList>
    </citation>
    <scope>NUCLEOTIDE SEQUENCE [LARGE SCALE GENOMIC DNA]</scope>
    <source>
        <strain evidence="2 3">CTAW71</strain>
    </source>
</reference>
<dbReference type="SUPFAM" id="SSF81606">
    <property type="entry name" value="PP2C-like"/>
    <property type="match status" value="1"/>
</dbReference>
<protein>
    <submittedName>
        <fullName evidence="2">SpoIIE family protein phosphatase</fullName>
    </submittedName>
</protein>
<evidence type="ECO:0000259" key="1">
    <source>
        <dbReference type="SMART" id="SM00331"/>
    </source>
</evidence>
<dbReference type="InterPro" id="IPR036890">
    <property type="entry name" value="HATPase_C_sf"/>
</dbReference>
<dbReference type="EMBL" id="VSSS01000050">
    <property type="protein sequence ID" value="TYL90987.1"/>
    <property type="molecule type" value="Genomic_DNA"/>
</dbReference>
<gene>
    <name evidence="2" type="ORF">FXB40_30665</name>
</gene>
<proteinExistence type="predicted"/>
<dbReference type="OrthoDB" id="479131at2"/>
<accession>A0A5D3KDQ2</accession>
<dbReference type="Proteomes" id="UP000324758">
    <property type="component" value="Unassembled WGS sequence"/>
</dbReference>
<dbReference type="PANTHER" id="PTHR35801:SF1">
    <property type="entry name" value="PHOSPHOSERINE PHOSPHATASE RSBX"/>
    <property type="match status" value="1"/>
</dbReference>
<dbReference type="InterPro" id="IPR039248">
    <property type="entry name" value="Ptase_RsbX"/>
</dbReference>
<feature type="domain" description="PPM-type phosphatase" evidence="1">
    <location>
        <begin position="145"/>
        <end position="334"/>
    </location>
</feature>
<dbReference type="AlphaFoldDB" id="A0A5D3KDQ2"/>